<dbReference type="GO" id="GO:0005524">
    <property type="term" value="F:ATP binding"/>
    <property type="evidence" value="ECO:0007669"/>
    <property type="project" value="UniProtKB-KW"/>
</dbReference>
<dbReference type="EMBL" id="OJIN01000010">
    <property type="protein sequence ID" value="SPD71843.1"/>
    <property type="molecule type" value="Genomic_DNA"/>
</dbReference>
<name>A0A445MQV6_9BACT</name>
<dbReference type="PANTHER" id="PTHR43065">
    <property type="entry name" value="SENSOR HISTIDINE KINASE"/>
    <property type="match status" value="1"/>
</dbReference>
<dbReference type="CDD" id="cd00130">
    <property type="entry name" value="PAS"/>
    <property type="match status" value="1"/>
</dbReference>
<evidence type="ECO:0000256" key="2">
    <source>
        <dbReference type="ARBA" id="ARBA00012438"/>
    </source>
</evidence>
<dbReference type="InterPro" id="IPR004358">
    <property type="entry name" value="Sig_transdc_His_kin-like_C"/>
</dbReference>
<keyword evidence="9" id="KW-0175">Coiled coil</keyword>
<dbReference type="InterPro" id="IPR036890">
    <property type="entry name" value="HATPase_C_sf"/>
</dbReference>
<dbReference type="SMART" id="SM00387">
    <property type="entry name" value="HATPase_c"/>
    <property type="match status" value="1"/>
</dbReference>
<dbReference type="PROSITE" id="PS50109">
    <property type="entry name" value="HIS_KIN"/>
    <property type="match status" value="1"/>
</dbReference>
<dbReference type="Gene3D" id="1.10.287.130">
    <property type="match status" value="1"/>
</dbReference>
<dbReference type="InterPro" id="IPR003661">
    <property type="entry name" value="HisK_dim/P_dom"/>
</dbReference>
<evidence type="ECO:0000259" key="12">
    <source>
        <dbReference type="PROSITE" id="PS50113"/>
    </source>
</evidence>
<dbReference type="SMART" id="SM00388">
    <property type="entry name" value="HisKA"/>
    <property type="match status" value="1"/>
</dbReference>
<dbReference type="PANTHER" id="PTHR43065:SF46">
    <property type="entry name" value="C4-DICARBOXYLATE TRANSPORT SENSOR PROTEIN DCTB"/>
    <property type="match status" value="1"/>
</dbReference>
<keyword evidence="5" id="KW-0547">Nucleotide-binding</keyword>
<keyword evidence="8" id="KW-0902">Two-component regulatory system</keyword>
<evidence type="ECO:0000256" key="9">
    <source>
        <dbReference type="SAM" id="Coils"/>
    </source>
</evidence>
<dbReference type="InterPro" id="IPR036097">
    <property type="entry name" value="HisK_dim/P_sf"/>
</dbReference>
<dbReference type="PROSITE" id="PS50112">
    <property type="entry name" value="PAS"/>
    <property type="match status" value="1"/>
</dbReference>
<feature type="coiled-coil region" evidence="9">
    <location>
        <begin position="6"/>
        <end position="43"/>
    </location>
</feature>
<keyword evidence="6 13" id="KW-0418">Kinase</keyword>
<evidence type="ECO:0000256" key="7">
    <source>
        <dbReference type="ARBA" id="ARBA00022840"/>
    </source>
</evidence>
<dbReference type="InterPro" id="IPR000700">
    <property type="entry name" value="PAS-assoc_C"/>
</dbReference>
<feature type="domain" description="PAS" evidence="11">
    <location>
        <begin position="33"/>
        <end position="106"/>
    </location>
</feature>
<dbReference type="PRINTS" id="PR00344">
    <property type="entry name" value="BCTRLSENSOR"/>
</dbReference>
<dbReference type="InterPro" id="IPR013655">
    <property type="entry name" value="PAS_fold_3"/>
</dbReference>
<sequence length="400" mass="45059">MKRPSYEELEQRIKELEEKTDKARQIEERLRASEERLTLALEATSDGIWDWDIINSRTYASSRCEEILGLTGNPVPMKTADTWSSRIHPDDYERVSKMLLDHLAGKAPFDVEYRHRHESGEYRWQSSRGMALFDKDGNPYRMVGSIRDISERKRAEEERVNLEARLKQAQKMEALGALAGGVAHDFNNLLTAILGNIDLSLLYVHKEEKASKNLLKAKKACKRAKDLTRQFMTFAKGIEPVKKTGPIGKLVRDSANLALAGSNTRCDFSVADDLWQVDYDSEQMKQAIGNLIVNASDAMHEEGVVEIVAENFHSGQDSNQRYKKQVKISVTDHGKGMPQDVIEKIFDPYYSSKDGVTKKGMGLGLSICYSIIEKHGGRIEVKSEVGVGTAFEIYLPASEI</sequence>
<evidence type="ECO:0000259" key="10">
    <source>
        <dbReference type="PROSITE" id="PS50109"/>
    </source>
</evidence>
<dbReference type="InterPro" id="IPR005467">
    <property type="entry name" value="His_kinase_dom"/>
</dbReference>
<dbReference type="FunFam" id="3.30.450.20:FF:000099">
    <property type="entry name" value="Sensory box sensor histidine kinase"/>
    <property type="match status" value="1"/>
</dbReference>
<evidence type="ECO:0000256" key="4">
    <source>
        <dbReference type="ARBA" id="ARBA00022679"/>
    </source>
</evidence>
<dbReference type="Pfam" id="PF08447">
    <property type="entry name" value="PAS_3"/>
    <property type="match status" value="1"/>
</dbReference>
<dbReference type="SMART" id="SM00086">
    <property type="entry name" value="PAC"/>
    <property type="match status" value="1"/>
</dbReference>
<dbReference type="SUPFAM" id="SSF47384">
    <property type="entry name" value="Homodimeric domain of signal transducing histidine kinase"/>
    <property type="match status" value="1"/>
</dbReference>
<dbReference type="NCBIfam" id="TIGR00229">
    <property type="entry name" value="sensory_box"/>
    <property type="match status" value="1"/>
</dbReference>
<dbReference type="AlphaFoldDB" id="A0A445MQV6"/>
<dbReference type="InterPro" id="IPR035965">
    <property type="entry name" value="PAS-like_dom_sf"/>
</dbReference>
<dbReference type="InterPro" id="IPR000014">
    <property type="entry name" value="PAS"/>
</dbReference>
<dbReference type="Pfam" id="PF02518">
    <property type="entry name" value="HATPase_c"/>
    <property type="match status" value="1"/>
</dbReference>
<dbReference type="SMART" id="SM00091">
    <property type="entry name" value="PAS"/>
    <property type="match status" value="1"/>
</dbReference>
<reference evidence="13" key="1">
    <citation type="submission" date="2018-01" db="EMBL/GenBank/DDBJ databases">
        <authorList>
            <person name="Regsiter A."/>
            <person name="William W."/>
        </authorList>
    </citation>
    <scope>NUCLEOTIDE SEQUENCE</scope>
    <source>
        <strain evidence="13">TRIP AH-1</strain>
    </source>
</reference>
<evidence type="ECO:0000256" key="6">
    <source>
        <dbReference type="ARBA" id="ARBA00022777"/>
    </source>
</evidence>
<comment type="catalytic activity">
    <reaction evidence="1">
        <text>ATP + protein L-histidine = ADP + protein N-phospho-L-histidine.</text>
        <dbReference type="EC" id="2.7.13.3"/>
    </reaction>
</comment>
<gene>
    <name evidence="13" type="ORF">PITCH_A1070017</name>
</gene>
<dbReference type="EC" id="2.7.13.3" evidence="2"/>
<dbReference type="GO" id="GO:0000155">
    <property type="term" value="F:phosphorelay sensor kinase activity"/>
    <property type="evidence" value="ECO:0007669"/>
    <property type="project" value="InterPro"/>
</dbReference>
<feature type="domain" description="Histidine kinase" evidence="10">
    <location>
        <begin position="181"/>
        <end position="399"/>
    </location>
</feature>
<dbReference type="CDD" id="cd00075">
    <property type="entry name" value="HATPase"/>
    <property type="match status" value="1"/>
</dbReference>
<dbReference type="Gene3D" id="3.30.450.20">
    <property type="entry name" value="PAS domain"/>
    <property type="match status" value="1"/>
</dbReference>
<evidence type="ECO:0000259" key="11">
    <source>
        <dbReference type="PROSITE" id="PS50112"/>
    </source>
</evidence>
<organism evidence="13">
    <name type="scientific">uncultured Desulfobacterium sp</name>
    <dbReference type="NCBI Taxonomy" id="201089"/>
    <lineage>
        <taxon>Bacteria</taxon>
        <taxon>Pseudomonadati</taxon>
        <taxon>Thermodesulfobacteriota</taxon>
        <taxon>Desulfobacteria</taxon>
        <taxon>Desulfobacterales</taxon>
        <taxon>Desulfobacteriaceae</taxon>
        <taxon>Desulfobacterium</taxon>
        <taxon>environmental samples</taxon>
    </lineage>
</organism>
<dbReference type="SUPFAM" id="SSF55785">
    <property type="entry name" value="PYP-like sensor domain (PAS domain)"/>
    <property type="match status" value="1"/>
</dbReference>
<dbReference type="Gene3D" id="3.30.565.10">
    <property type="entry name" value="Histidine kinase-like ATPase, C-terminal domain"/>
    <property type="match status" value="1"/>
</dbReference>
<protein>
    <recommendedName>
        <fullName evidence="2">histidine kinase</fullName>
        <ecNumber evidence="2">2.7.13.3</ecNumber>
    </recommendedName>
</protein>
<keyword evidence="4 13" id="KW-0808">Transferase</keyword>
<keyword evidence="7" id="KW-0067">ATP-binding</keyword>
<dbReference type="SUPFAM" id="SSF55874">
    <property type="entry name" value="ATPase domain of HSP90 chaperone/DNA topoisomerase II/histidine kinase"/>
    <property type="match status" value="1"/>
</dbReference>
<feature type="domain" description="PAC" evidence="12">
    <location>
        <begin position="109"/>
        <end position="161"/>
    </location>
</feature>
<dbReference type="InterPro" id="IPR001610">
    <property type="entry name" value="PAC"/>
</dbReference>
<accession>A0A445MQV6</accession>
<proteinExistence type="predicted"/>
<evidence type="ECO:0000256" key="3">
    <source>
        <dbReference type="ARBA" id="ARBA00022553"/>
    </source>
</evidence>
<dbReference type="InterPro" id="IPR003594">
    <property type="entry name" value="HATPase_dom"/>
</dbReference>
<dbReference type="CDD" id="cd00082">
    <property type="entry name" value="HisKA"/>
    <property type="match status" value="1"/>
</dbReference>
<evidence type="ECO:0000256" key="1">
    <source>
        <dbReference type="ARBA" id="ARBA00000085"/>
    </source>
</evidence>
<evidence type="ECO:0000256" key="5">
    <source>
        <dbReference type="ARBA" id="ARBA00022741"/>
    </source>
</evidence>
<evidence type="ECO:0000256" key="8">
    <source>
        <dbReference type="ARBA" id="ARBA00023012"/>
    </source>
</evidence>
<evidence type="ECO:0000313" key="13">
    <source>
        <dbReference type="EMBL" id="SPD71843.1"/>
    </source>
</evidence>
<dbReference type="PROSITE" id="PS50113">
    <property type="entry name" value="PAC"/>
    <property type="match status" value="1"/>
</dbReference>
<keyword evidence="3" id="KW-0597">Phosphoprotein</keyword>